<dbReference type="OrthoDB" id="551431at2759"/>
<dbReference type="EnsemblMetazoa" id="XM_022795569">
    <property type="protein sequence ID" value="XP_022651304"/>
    <property type="gene ID" value="LOC111246267"/>
</dbReference>
<dbReference type="Pfam" id="PF07985">
    <property type="entry name" value="SRR1"/>
    <property type="match status" value="1"/>
</dbReference>
<dbReference type="RefSeq" id="XP_022651304.1">
    <property type="nucleotide sequence ID" value="XM_022795569.1"/>
</dbReference>
<dbReference type="InterPro" id="IPR040044">
    <property type="entry name" value="SRR1L"/>
</dbReference>
<feature type="compositionally biased region" description="Basic and acidic residues" evidence="2">
    <location>
        <begin position="112"/>
        <end position="123"/>
    </location>
</feature>
<dbReference type="InParanoid" id="A0A7M7JFH2"/>
<feature type="region of interest" description="Disordered" evidence="2">
    <location>
        <begin position="21"/>
        <end position="197"/>
    </location>
</feature>
<keyword evidence="5" id="KW-1185">Reference proteome</keyword>
<comment type="similarity">
    <text evidence="1">Belongs to the SRR1 family.</text>
</comment>
<evidence type="ECO:0000256" key="1">
    <source>
        <dbReference type="ARBA" id="ARBA00009856"/>
    </source>
</evidence>
<evidence type="ECO:0000256" key="2">
    <source>
        <dbReference type="SAM" id="MobiDB-lite"/>
    </source>
</evidence>
<proteinExistence type="inferred from homology"/>
<evidence type="ECO:0000259" key="3">
    <source>
        <dbReference type="Pfam" id="PF07985"/>
    </source>
</evidence>
<feature type="compositionally biased region" description="Polar residues" evidence="2">
    <location>
        <begin position="21"/>
        <end position="33"/>
    </location>
</feature>
<dbReference type="AlphaFoldDB" id="A0A7M7JFH2"/>
<feature type="domain" description="SRR1-like" evidence="3">
    <location>
        <begin position="396"/>
        <end position="557"/>
    </location>
</feature>
<feature type="compositionally biased region" description="Polar residues" evidence="2">
    <location>
        <begin position="153"/>
        <end position="179"/>
    </location>
</feature>
<feature type="compositionally biased region" description="Polar residues" evidence="2">
    <location>
        <begin position="70"/>
        <end position="81"/>
    </location>
</feature>
<sequence length="590" mass="65154">MGSVLRLVVRSCIKVSFAMDSSMTSKKSANSKGSSRRPVGVTRQVSNVSARSRSTLSSGGSPKVARKGSTPVSRTETTSGRSPVGPKKLASSATIKQTRKTTDHTAAGQAIHAEKERSQDHLKPLSGVDKQTSLNLAKAKVNVGNRQTEKPKTNGTPNTKSGLSSRLSSGAETSVNKTSTPKERSEEKGEQLPLKRVTGRDINRSSARGKTIRSDSSDMDAASKLVSAKIYELRTELVNNSLITAPIKDFIGQGSVESFVVLPLGRFSQNSKSLWQAAMMELLLEIAVPKRRIFLDSSLIDLEKESLRSHAFVHRGDAGVPEDIEMLENTMGDFVLVTKSRKSRSKVLTTATAAVSGNQCLQETEPVDDAVVRSDLERAKQELASSEYWNQVKNVLGTDSFEVLVCLGLGQTCYSMTSRWQTAMLFLLKEQLEPLSCVAYDPLFASSDRRVLEDVGIETLYENNEGRLAFAGRKTLFFMPHCGRPLFNSVLYANRHQLSHMTIYGNSFRTIFGSVEFENRMRRGKYPALKGCQDIFEEVSLKNVFHYQDVFNDLSIIRFNADLVSDIPDPVYGDEDEIILKRQMENLGLQ</sequence>
<accession>A0A7M7JFH2</accession>
<dbReference type="GO" id="GO:0005737">
    <property type="term" value="C:cytoplasm"/>
    <property type="evidence" value="ECO:0007669"/>
    <property type="project" value="TreeGrafter"/>
</dbReference>
<feature type="compositionally biased region" description="Basic and acidic residues" evidence="2">
    <location>
        <begin position="180"/>
        <end position="190"/>
    </location>
</feature>
<dbReference type="PANTHER" id="PTHR28626">
    <property type="entry name" value="SRR1-LIKE PROTEIN"/>
    <property type="match status" value="1"/>
</dbReference>
<dbReference type="GeneID" id="111246267"/>
<name>A0A7M7JFH2_VARDE</name>
<dbReference type="PANTHER" id="PTHR28626:SF3">
    <property type="entry name" value="SRR1-LIKE PROTEIN"/>
    <property type="match status" value="1"/>
</dbReference>
<dbReference type="Proteomes" id="UP000594260">
    <property type="component" value="Unplaced"/>
</dbReference>
<evidence type="ECO:0000313" key="4">
    <source>
        <dbReference type="EnsemblMetazoa" id="XP_022651304"/>
    </source>
</evidence>
<dbReference type="GO" id="GO:0005634">
    <property type="term" value="C:nucleus"/>
    <property type="evidence" value="ECO:0007669"/>
    <property type="project" value="TreeGrafter"/>
</dbReference>
<reference evidence="4" key="1">
    <citation type="submission" date="2021-01" db="UniProtKB">
        <authorList>
            <consortium name="EnsemblMetazoa"/>
        </authorList>
    </citation>
    <scope>IDENTIFICATION</scope>
</reference>
<evidence type="ECO:0000313" key="5">
    <source>
        <dbReference type="Proteomes" id="UP000594260"/>
    </source>
</evidence>
<dbReference type="KEGG" id="vde:111246267"/>
<dbReference type="InterPro" id="IPR012942">
    <property type="entry name" value="SRR1-like"/>
</dbReference>
<protein>
    <recommendedName>
        <fullName evidence="3">SRR1-like domain-containing protein</fullName>
    </recommendedName>
</protein>
<organism evidence="4 5">
    <name type="scientific">Varroa destructor</name>
    <name type="common">Honeybee mite</name>
    <dbReference type="NCBI Taxonomy" id="109461"/>
    <lineage>
        <taxon>Eukaryota</taxon>
        <taxon>Metazoa</taxon>
        <taxon>Ecdysozoa</taxon>
        <taxon>Arthropoda</taxon>
        <taxon>Chelicerata</taxon>
        <taxon>Arachnida</taxon>
        <taxon>Acari</taxon>
        <taxon>Parasitiformes</taxon>
        <taxon>Mesostigmata</taxon>
        <taxon>Gamasina</taxon>
        <taxon>Dermanyssoidea</taxon>
        <taxon>Varroidae</taxon>
        <taxon>Varroa</taxon>
    </lineage>
</organism>
<feature type="compositionally biased region" description="Polar residues" evidence="2">
    <location>
        <begin position="43"/>
        <end position="60"/>
    </location>
</feature>